<comment type="caution">
    <text evidence="2">The sequence shown here is derived from an EMBL/GenBank/DDBJ whole genome shotgun (WGS) entry which is preliminary data.</text>
</comment>
<dbReference type="Proteomes" id="UP000230002">
    <property type="component" value="Unassembled WGS sequence"/>
</dbReference>
<dbReference type="Pfam" id="PF00651">
    <property type="entry name" value="BTB"/>
    <property type="match status" value="1"/>
</dbReference>
<organism evidence="2 3">
    <name type="scientific">Ganoderma sinense ZZ0214-1</name>
    <dbReference type="NCBI Taxonomy" id="1077348"/>
    <lineage>
        <taxon>Eukaryota</taxon>
        <taxon>Fungi</taxon>
        <taxon>Dikarya</taxon>
        <taxon>Basidiomycota</taxon>
        <taxon>Agaricomycotina</taxon>
        <taxon>Agaricomycetes</taxon>
        <taxon>Polyporales</taxon>
        <taxon>Polyporaceae</taxon>
        <taxon>Ganoderma</taxon>
    </lineage>
</organism>
<dbReference type="OrthoDB" id="3036049at2759"/>
<reference evidence="2 3" key="1">
    <citation type="journal article" date="2015" name="Sci. Rep.">
        <title>Chromosome-level genome map provides insights into diverse defense mechanisms in the medicinal fungus Ganoderma sinense.</title>
        <authorList>
            <person name="Zhu Y."/>
            <person name="Xu J."/>
            <person name="Sun C."/>
            <person name="Zhou S."/>
            <person name="Xu H."/>
            <person name="Nelson D.R."/>
            <person name="Qian J."/>
            <person name="Song J."/>
            <person name="Luo H."/>
            <person name="Xiang L."/>
            <person name="Li Y."/>
            <person name="Xu Z."/>
            <person name="Ji A."/>
            <person name="Wang L."/>
            <person name="Lu S."/>
            <person name="Hayward A."/>
            <person name="Sun W."/>
            <person name="Li X."/>
            <person name="Schwartz D.C."/>
            <person name="Wang Y."/>
            <person name="Chen S."/>
        </authorList>
    </citation>
    <scope>NUCLEOTIDE SEQUENCE [LARGE SCALE GENOMIC DNA]</scope>
    <source>
        <strain evidence="2 3">ZZ0214-1</strain>
    </source>
</reference>
<dbReference type="EMBL" id="AYKW01000045">
    <property type="protein sequence ID" value="PIL26553.1"/>
    <property type="molecule type" value="Genomic_DNA"/>
</dbReference>
<dbReference type="InterPro" id="IPR000210">
    <property type="entry name" value="BTB/POZ_dom"/>
</dbReference>
<dbReference type="PROSITE" id="PS50097">
    <property type="entry name" value="BTB"/>
    <property type="match status" value="1"/>
</dbReference>
<sequence length="351" mass="38784">METSSVLSLASTLTLSCPTPDENRKTPPPSTLEDITPHDEFWFQDGNVVLVAGDVGFRVYRGLLSAQSTVFSDMFSCACEDGEETFEGCPIVRLSDTPQELAYLLRILLPKSWRRSHPAKGKQKLAFEEVAAQARLSHKYHIPDVEEQALDLLRERYTHSFDEWTTGKKSESISADRVHAIGAVNIARLTDATSMLPSALYTCCNLGPDLLSGWKREDGRVEHLSVDDLKICFAARETLCKEGAQIFFKIFHDQPSAECLSGDKCRAALGEMTKALVKCSLSLAIECSVLQSWKTIITIKAASHGVCVRCKKELLARDRKARMEVWDKLPGIFGVSVSGWGKKPEDGSVAA</sequence>
<gene>
    <name evidence="2" type="ORF">GSI_12311</name>
</gene>
<name>A0A2G8RYF5_9APHY</name>
<dbReference type="InterPro" id="IPR011333">
    <property type="entry name" value="SKP1/BTB/POZ_sf"/>
</dbReference>
<keyword evidence="3" id="KW-1185">Reference proteome</keyword>
<feature type="domain" description="BTB" evidence="1">
    <location>
        <begin position="46"/>
        <end position="108"/>
    </location>
</feature>
<dbReference type="Gene3D" id="3.30.710.10">
    <property type="entry name" value="Potassium Channel Kv1.1, Chain A"/>
    <property type="match status" value="1"/>
</dbReference>
<accession>A0A2G8RYF5</accession>
<dbReference type="AlphaFoldDB" id="A0A2G8RYF5"/>
<evidence type="ECO:0000313" key="2">
    <source>
        <dbReference type="EMBL" id="PIL26553.1"/>
    </source>
</evidence>
<evidence type="ECO:0000259" key="1">
    <source>
        <dbReference type="PROSITE" id="PS50097"/>
    </source>
</evidence>
<proteinExistence type="predicted"/>
<evidence type="ECO:0000313" key="3">
    <source>
        <dbReference type="Proteomes" id="UP000230002"/>
    </source>
</evidence>
<protein>
    <recommendedName>
        <fullName evidence="1">BTB domain-containing protein</fullName>
    </recommendedName>
</protein>